<gene>
    <name evidence="1" type="ORF">SAMN04515673_1199</name>
</gene>
<keyword evidence="2" id="KW-1185">Reference proteome</keyword>
<dbReference type="EMBL" id="FOYI01000019">
    <property type="protein sequence ID" value="SFR20131.1"/>
    <property type="molecule type" value="Genomic_DNA"/>
</dbReference>
<accession>A0A1I6ERH0</accession>
<organism evidence="1 2">
    <name type="scientific">Poseidonocella sedimentorum</name>
    <dbReference type="NCBI Taxonomy" id="871652"/>
    <lineage>
        <taxon>Bacteria</taxon>
        <taxon>Pseudomonadati</taxon>
        <taxon>Pseudomonadota</taxon>
        <taxon>Alphaproteobacteria</taxon>
        <taxon>Rhodobacterales</taxon>
        <taxon>Roseobacteraceae</taxon>
        <taxon>Poseidonocella</taxon>
    </lineage>
</organism>
<dbReference type="Gene3D" id="3.30.310.50">
    <property type="entry name" value="Alpha-D-phosphohexomutase, C-terminal domain"/>
    <property type="match status" value="1"/>
</dbReference>
<dbReference type="RefSeq" id="WP_092082710.1">
    <property type="nucleotide sequence ID" value="NZ_FOYI01000019.1"/>
</dbReference>
<evidence type="ECO:0000313" key="2">
    <source>
        <dbReference type="Proteomes" id="UP000199302"/>
    </source>
</evidence>
<protein>
    <recommendedName>
        <fullName evidence="3">2,4-dihydroxyhept-2-ene-1,7-dioic acid aldolase</fullName>
    </recommendedName>
</protein>
<dbReference type="Pfam" id="PF09981">
    <property type="entry name" value="DUF2218"/>
    <property type="match status" value="1"/>
</dbReference>
<sequence length="94" mass="10413">MIEQTGELTTINASRYLQQLCKHFGHKIEVSYSDSEGTCAFPQGRARLAAGANGLRVDVAAETADDLARVKLIVDSHLERFAFREGITGMRWQS</sequence>
<dbReference type="Proteomes" id="UP000199302">
    <property type="component" value="Unassembled WGS sequence"/>
</dbReference>
<reference evidence="1 2" key="1">
    <citation type="submission" date="2016-10" db="EMBL/GenBank/DDBJ databases">
        <authorList>
            <person name="de Groot N.N."/>
        </authorList>
    </citation>
    <scope>NUCLEOTIDE SEQUENCE [LARGE SCALE GENOMIC DNA]</scope>
    <source>
        <strain evidence="2">KMM 9023,NRIC 0796,JCM 17311,KCTC 23692</strain>
    </source>
</reference>
<dbReference type="OrthoDB" id="9806511at2"/>
<name>A0A1I6ERH0_9RHOB</name>
<dbReference type="InterPro" id="IPR014543">
    <property type="entry name" value="UCP028291"/>
</dbReference>
<evidence type="ECO:0000313" key="1">
    <source>
        <dbReference type="EMBL" id="SFR20131.1"/>
    </source>
</evidence>
<dbReference type="PIRSF" id="PIRSF028291">
    <property type="entry name" value="UCP028291"/>
    <property type="match status" value="1"/>
</dbReference>
<evidence type="ECO:0008006" key="3">
    <source>
        <dbReference type="Google" id="ProtNLM"/>
    </source>
</evidence>
<dbReference type="STRING" id="871652.SAMN04515673_1199"/>
<proteinExistence type="predicted"/>
<dbReference type="AlphaFoldDB" id="A0A1I6ERH0"/>